<dbReference type="AlphaFoldDB" id="A0AAD4PX43"/>
<dbReference type="RefSeq" id="XP_046068216.1">
    <property type="nucleotide sequence ID" value="XM_046217090.1"/>
</dbReference>
<keyword evidence="1" id="KW-1133">Transmembrane helix</keyword>
<dbReference type="Proteomes" id="UP001201262">
    <property type="component" value="Unassembled WGS sequence"/>
</dbReference>
<organism evidence="2 3">
    <name type="scientific">Talaromyces proteolyticus</name>
    <dbReference type="NCBI Taxonomy" id="1131652"/>
    <lineage>
        <taxon>Eukaryota</taxon>
        <taxon>Fungi</taxon>
        <taxon>Dikarya</taxon>
        <taxon>Ascomycota</taxon>
        <taxon>Pezizomycotina</taxon>
        <taxon>Eurotiomycetes</taxon>
        <taxon>Eurotiomycetidae</taxon>
        <taxon>Eurotiales</taxon>
        <taxon>Trichocomaceae</taxon>
        <taxon>Talaromyces</taxon>
        <taxon>Talaromyces sect. Bacilispori</taxon>
    </lineage>
</organism>
<feature type="transmembrane region" description="Helical" evidence="1">
    <location>
        <begin position="6"/>
        <end position="27"/>
    </location>
</feature>
<comment type="caution">
    <text evidence="2">The sequence shown here is derived from an EMBL/GenBank/DDBJ whole genome shotgun (WGS) entry which is preliminary data.</text>
</comment>
<dbReference type="GeneID" id="70247377"/>
<evidence type="ECO:0000313" key="3">
    <source>
        <dbReference type="Proteomes" id="UP001201262"/>
    </source>
</evidence>
<feature type="transmembrane region" description="Helical" evidence="1">
    <location>
        <begin position="256"/>
        <end position="276"/>
    </location>
</feature>
<accession>A0AAD4PX43</accession>
<protein>
    <submittedName>
        <fullName evidence="2">Uncharacterized protein</fullName>
    </submittedName>
</protein>
<name>A0AAD4PX43_9EURO</name>
<reference evidence="2" key="1">
    <citation type="submission" date="2021-12" db="EMBL/GenBank/DDBJ databases">
        <title>Convergent genome expansion in fungi linked to evolution of root-endophyte symbiosis.</title>
        <authorList>
            <consortium name="DOE Joint Genome Institute"/>
            <person name="Ke Y.-H."/>
            <person name="Bonito G."/>
            <person name="Liao H.-L."/>
            <person name="Looney B."/>
            <person name="Rojas-Flechas A."/>
            <person name="Nash J."/>
            <person name="Hameed K."/>
            <person name="Schadt C."/>
            <person name="Martin F."/>
            <person name="Crous P.W."/>
            <person name="Miettinen O."/>
            <person name="Magnuson J.K."/>
            <person name="Labbe J."/>
            <person name="Jacobson D."/>
            <person name="Doktycz M.J."/>
            <person name="Veneault-Fourrey C."/>
            <person name="Kuo A."/>
            <person name="Mondo S."/>
            <person name="Calhoun S."/>
            <person name="Riley R."/>
            <person name="Ohm R."/>
            <person name="LaButti K."/>
            <person name="Andreopoulos B."/>
            <person name="Pangilinan J."/>
            <person name="Nolan M."/>
            <person name="Tritt A."/>
            <person name="Clum A."/>
            <person name="Lipzen A."/>
            <person name="Daum C."/>
            <person name="Barry K."/>
            <person name="Grigoriev I.V."/>
            <person name="Vilgalys R."/>
        </authorList>
    </citation>
    <scope>NUCLEOTIDE SEQUENCE</scope>
    <source>
        <strain evidence="2">PMI_201</strain>
    </source>
</reference>
<evidence type="ECO:0000256" key="1">
    <source>
        <dbReference type="SAM" id="Phobius"/>
    </source>
</evidence>
<keyword evidence="1" id="KW-0812">Transmembrane</keyword>
<keyword evidence="3" id="KW-1185">Reference proteome</keyword>
<evidence type="ECO:0000313" key="2">
    <source>
        <dbReference type="EMBL" id="KAH8692219.1"/>
    </source>
</evidence>
<dbReference type="EMBL" id="JAJTJA010000011">
    <property type="protein sequence ID" value="KAH8692219.1"/>
    <property type="molecule type" value="Genomic_DNA"/>
</dbReference>
<proteinExistence type="predicted"/>
<keyword evidence="1" id="KW-0472">Membrane</keyword>
<gene>
    <name evidence="2" type="ORF">BGW36DRAFT_387200</name>
</gene>
<sequence length="358" mass="40258">MPRFTLLRLIKSFLLFWIALVGLWIFLPSLSPAPTNLRDHYIQNILTAGQTLHTVHKWHPSYASPGASGRVPHPSDDCSGLIIDWRLVSDVQHDSVSLDIGEHVHLNLTDAILKSTQKNDDDDADLFTRNNELYVSEVLNAHINAGDENHVINMPWFRWADMALFHHQMHGFTYAIQIRVVARDGKRVEIWKASTLDNGDDVNLIDPRPSDREFGVIASFSDLQVTQSARSGISGIVVSDVKGELPSKTYPTRSFLLVYLAPVLSVCLMLVLYVIMPSLTTVVLPLVAVYVVVVAICWCCSGRKDFVEWRANFWMTRCFFASSRRRKRSPGAVVIWGPSGPVYEERSETDSLIGSKRG</sequence>
<feature type="transmembrane region" description="Helical" evidence="1">
    <location>
        <begin position="282"/>
        <end position="300"/>
    </location>
</feature>